<proteinExistence type="predicted"/>
<dbReference type="PIRSF" id="PIRSF000498">
    <property type="entry name" value="Riboflavin_syn_A"/>
    <property type="match status" value="1"/>
</dbReference>
<dbReference type="Pfam" id="PF00677">
    <property type="entry name" value="Lum_binding"/>
    <property type="match status" value="2"/>
</dbReference>
<keyword evidence="8" id="KW-0677">Repeat</keyword>
<feature type="domain" description="Lumazine-binding" evidence="11">
    <location>
        <begin position="1"/>
        <end position="101"/>
    </location>
</feature>
<dbReference type="NCBIfam" id="TIGR00187">
    <property type="entry name" value="ribE"/>
    <property type="match status" value="1"/>
</dbReference>
<dbReference type="InterPro" id="IPR001783">
    <property type="entry name" value="Lumazine-bd"/>
</dbReference>
<feature type="domain" description="Lumazine-binding" evidence="11">
    <location>
        <begin position="102"/>
        <end position="205"/>
    </location>
</feature>
<gene>
    <name evidence="12" type="ORF">GDR74_10345</name>
</gene>
<keyword evidence="13" id="KW-1185">Reference proteome</keyword>
<evidence type="ECO:0000259" key="11">
    <source>
        <dbReference type="PROSITE" id="PS51177"/>
    </source>
</evidence>
<evidence type="ECO:0000256" key="2">
    <source>
        <dbReference type="ARBA" id="ARBA00002803"/>
    </source>
</evidence>
<dbReference type="PANTHER" id="PTHR21098:SF12">
    <property type="entry name" value="RIBOFLAVIN SYNTHASE"/>
    <property type="match status" value="1"/>
</dbReference>
<evidence type="ECO:0000256" key="7">
    <source>
        <dbReference type="ARBA" id="ARBA00022679"/>
    </source>
</evidence>
<comment type="pathway">
    <text evidence="3">Cofactor biosynthesis; riboflavin biosynthesis; riboflavin from 2-hydroxy-3-oxobutyl phosphate and 5-amino-6-(D-ribitylamino)uracil: step 2/2.</text>
</comment>
<dbReference type="Proteomes" id="UP000325614">
    <property type="component" value="Chromosome"/>
</dbReference>
<dbReference type="KEGG" id="mico:GDR74_10345"/>
<sequence length="211" mass="22223">MFTGIVTDIGEVVAVEGAQGTLRRLRIHASYDPETIALGASIACGGPCLTVVAVGAREGGCWFEVDAASETLERTTVPHWEAGTRINLERSLKIGDELGGHMVTGHVDGVASIVAREAITAGDDPWGPTARFYVKAPAALAPFIAEKGSVCLDGTSLTVNSVNDDVFSVLIIPHTLAVTTWGDRQVGDPVNLEVDLMARYVARLAEARRAG</sequence>
<feature type="repeat" description="Lumazine-binding" evidence="10">
    <location>
        <begin position="1"/>
        <end position="101"/>
    </location>
</feature>
<evidence type="ECO:0000256" key="4">
    <source>
        <dbReference type="ARBA" id="ARBA00012827"/>
    </source>
</evidence>
<dbReference type="RefSeq" id="WP_152586238.1">
    <property type="nucleotide sequence ID" value="NZ_CP045423.1"/>
</dbReference>
<dbReference type="GO" id="GO:0009231">
    <property type="term" value="P:riboflavin biosynthetic process"/>
    <property type="evidence" value="ECO:0007669"/>
    <property type="project" value="UniProtKB-KW"/>
</dbReference>
<evidence type="ECO:0000256" key="9">
    <source>
        <dbReference type="NCBIfam" id="TIGR00187"/>
    </source>
</evidence>
<name>A0A5P9JZA6_9HYPH</name>
<dbReference type="CDD" id="cd00402">
    <property type="entry name" value="Riboflavin_synthase_like"/>
    <property type="match status" value="1"/>
</dbReference>
<feature type="repeat" description="Lumazine-binding" evidence="10">
    <location>
        <begin position="102"/>
        <end position="205"/>
    </location>
</feature>
<dbReference type="InterPro" id="IPR026017">
    <property type="entry name" value="Lumazine-bd_dom"/>
</dbReference>
<dbReference type="FunFam" id="2.40.30.20:FF:000004">
    <property type="entry name" value="Riboflavin synthase, alpha subunit"/>
    <property type="match status" value="1"/>
</dbReference>
<dbReference type="EMBL" id="CP045423">
    <property type="protein sequence ID" value="QFU16595.1"/>
    <property type="molecule type" value="Genomic_DNA"/>
</dbReference>
<dbReference type="AlphaFoldDB" id="A0A5P9JZA6"/>
<dbReference type="Gene3D" id="2.40.30.20">
    <property type="match status" value="2"/>
</dbReference>
<keyword evidence="6" id="KW-0686">Riboflavin biosynthesis</keyword>
<comment type="catalytic activity">
    <reaction evidence="1">
        <text>2 6,7-dimethyl-8-(1-D-ribityl)lumazine + H(+) = 5-amino-6-(D-ribitylamino)uracil + riboflavin</text>
        <dbReference type="Rhea" id="RHEA:20772"/>
        <dbReference type="ChEBI" id="CHEBI:15378"/>
        <dbReference type="ChEBI" id="CHEBI:15934"/>
        <dbReference type="ChEBI" id="CHEBI:57986"/>
        <dbReference type="ChEBI" id="CHEBI:58201"/>
        <dbReference type="EC" id="2.5.1.9"/>
    </reaction>
</comment>
<keyword evidence="7 12" id="KW-0808">Transferase</keyword>
<dbReference type="EC" id="2.5.1.9" evidence="4 9"/>
<dbReference type="SUPFAM" id="SSF63380">
    <property type="entry name" value="Riboflavin synthase domain-like"/>
    <property type="match status" value="2"/>
</dbReference>
<evidence type="ECO:0000256" key="1">
    <source>
        <dbReference type="ARBA" id="ARBA00000968"/>
    </source>
</evidence>
<dbReference type="InterPro" id="IPR017938">
    <property type="entry name" value="Riboflavin_synthase-like_b-brl"/>
</dbReference>
<evidence type="ECO:0000256" key="3">
    <source>
        <dbReference type="ARBA" id="ARBA00004887"/>
    </source>
</evidence>
<dbReference type="InterPro" id="IPR023366">
    <property type="entry name" value="ATP_synth_asu-like_sf"/>
</dbReference>
<evidence type="ECO:0000313" key="12">
    <source>
        <dbReference type="EMBL" id="QFU16595.1"/>
    </source>
</evidence>
<dbReference type="NCBIfam" id="NF006767">
    <property type="entry name" value="PRK09289.1"/>
    <property type="match status" value="1"/>
</dbReference>
<organism evidence="12 13">
    <name type="scientific">Microvirga thermotolerans</name>
    <dbReference type="NCBI Taxonomy" id="2651334"/>
    <lineage>
        <taxon>Bacteria</taxon>
        <taxon>Pseudomonadati</taxon>
        <taxon>Pseudomonadota</taxon>
        <taxon>Alphaproteobacteria</taxon>
        <taxon>Hyphomicrobiales</taxon>
        <taxon>Methylobacteriaceae</taxon>
        <taxon>Microvirga</taxon>
    </lineage>
</organism>
<comment type="function">
    <text evidence="2">Catalyzes the dismutation of two molecules of 6,7-dimethyl-8-ribityllumazine, resulting in the formation of riboflavin and 5-amino-6-(D-ribitylamino)uracil.</text>
</comment>
<evidence type="ECO:0000313" key="13">
    <source>
        <dbReference type="Proteomes" id="UP000325614"/>
    </source>
</evidence>
<dbReference type="GO" id="GO:0004746">
    <property type="term" value="F:riboflavin synthase activity"/>
    <property type="evidence" value="ECO:0007669"/>
    <property type="project" value="UniProtKB-UniRule"/>
</dbReference>
<evidence type="ECO:0000256" key="8">
    <source>
        <dbReference type="ARBA" id="ARBA00022737"/>
    </source>
</evidence>
<reference evidence="12 13" key="1">
    <citation type="submission" date="2019-10" db="EMBL/GenBank/DDBJ databases">
        <title>Isolation, Identification of Microvirga thermotolerans HR1, a novel thermophilic bacterium and Comparative Genomics of the genus Microvirga.</title>
        <authorList>
            <person name="Li J."/>
            <person name="Zhang W."/>
            <person name="Lin M."/>
            <person name="Wang J."/>
        </authorList>
    </citation>
    <scope>NUCLEOTIDE SEQUENCE [LARGE SCALE GENOMIC DNA]</scope>
    <source>
        <strain evidence="12 13">HR1</strain>
    </source>
</reference>
<protein>
    <recommendedName>
        <fullName evidence="5 9">Riboflavin synthase</fullName>
        <ecNumber evidence="4 9">2.5.1.9</ecNumber>
    </recommendedName>
</protein>
<evidence type="ECO:0000256" key="5">
    <source>
        <dbReference type="ARBA" id="ARBA00013950"/>
    </source>
</evidence>
<evidence type="ECO:0000256" key="6">
    <source>
        <dbReference type="ARBA" id="ARBA00022619"/>
    </source>
</evidence>
<dbReference type="PANTHER" id="PTHR21098">
    <property type="entry name" value="RIBOFLAVIN SYNTHASE ALPHA CHAIN"/>
    <property type="match status" value="1"/>
</dbReference>
<accession>A0A5P9JZA6</accession>
<evidence type="ECO:0000256" key="10">
    <source>
        <dbReference type="PROSITE-ProRule" id="PRU00524"/>
    </source>
</evidence>
<dbReference type="PROSITE" id="PS51177">
    <property type="entry name" value="LUMAZINE_BIND"/>
    <property type="match status" value="2"/>
</dbReference>